<dbReference type="Pfam" id="PF14329">
    <property type="entry name" value="DUF4386"/>
    <property type="match status" value="1"/>
</dbReference>
<dbReference type="InterPro" id="IPR025495">
    <property type="entry name" value="DUF4386"/>
</dbReference>
<accession>A0A059FC08</accession>
<feature type="transmembrane region" description="Helical" evidence="1">
    <location>
        <begin position="90"/>
        <end position="113"/>
    </location>
</feature>
<dbReference type="Proteomes" id="UP000024816">
    <property type="component" value="Unassembled WGS sequence"/>
</dbReference>
<evidence type="ECO:0000256" key="1">
    <source>
        <dbReference type="SAM" id="Phobius"/>
    </source>
</evidence>
<feature type="transmembrane region" description="Helical" evidence="1">
    <location>
        <begin position="142"/>
        <end position="162"/>
    </location>
</feature>
<sequence>MTPPVRTARLAGLAYLYIIFAGLFAEIGVRGQLVSYTDPAGTAAKILASEMLYRAGFVAELLMTAADILVALCLYRILLVVDRHVSLAGLVFRLISAAIAGTKALFFLMPLILLHMDPQTSGFSAGELERLSVLSLRLHGQAYNISLVFFGFDCLIIGWLIWKSGFLPRLIGTGIVVAGVCYLVTSLMIFLTPALAASGWFMLLFVPCLIAEAALAVWLTIRGINAEAWKKAAGAA</sequence>
<feature type="transmembrane region" description="Helical" evidence="1">
    <location>
        <begin position="51"/>
        <end position="78"/>
    </location>
</feature>
<gene>
    <name evidence="2" type="ORF">HJA_10830</name>
</gene>
<keyword evidence="1" id="KW-1133">Transmembrane helix</keyword>
<organism evidence="2 3">
    <name type="scientific">Hyphomonas jannaschiana VP2</name>
    <dbReference type="NCBI Taxonomy" id="1280952"/>
    <lineage>
        <taxon>Bacteria</taxon>
        <taxon>Pseudomonadati</taxon>
        <taxon>Pseudomonadota</taxon>
        <taxon>Alphaproteobacteria</taxon>
        <taxon>Hyphomonadales</taxon>
        <taxon>Hyphomonadaceae</taxon>
        <taxon>Hyphomonas</taxon>
    </lineage>
</organism>
<evidence type="ECO:0008006" key="4">
    <source>
        <dbReference type="Google" id="ProtNLM"/>
    </source>
</evidence>
<feature type="transmembrane region" description="Helical" evidence="1">
    <location>
        <begin position="200"/>
        <end position="221"/>
    </location>
</feature>
<dbReference type="RefSeq" id="WP_035582045.1">
    <property type="nucleotide sequence ID" value="NZ_ARYJ01000006.1"/>
</dbReference>
<protein>
    <recommendedName>
        <fullName evidence="4">DUF4386 domain-containing protein</fullName>
    </recommendedName>
</protein>
<dbReference type="EMBL" id="ARYJ01000006">
    <property type="protein sequence ID" value="KCZ88071.1"/>
    <property type="molecule type" value="Genomic_DNA"/>
</dbReference>
<proteinExistence type="predicted"/>
<evidence type="ECO:0000313" key="2">
    <source>
        <dbReference type="EMBL" id="KCZ88071.1"/>
    </source>
</evidence>
<feature type="transmembrane region" description="Helical" evidence="1">
    <location>
        <begin position="12"/>
        <end position="31"/>
    </location>
</feature>
<keyword evidence="1" id="KW-0812">Transmembrane</keyword>
<dbReference type="AlphaFoldDB" id="A0A059FC08"/>
<name>A0A059FC08_9PROT</name>
<feature type="transmembrane region" description="Helical" evidence="1">
    <location>
        <begin position="174"/>
        <end position="194"/>
    </location>
</feature>
<comment type="caution">
    <text evidence="2">The sequence shown here is derived from an EMBL/GenBank/DDBJ whole genome shotgun (WGS) entry which is preliminary data.</text>
</comment>
<evidence type="ECO:0000313" key="3">
    <source>
        <dbReference type="Proteomes" id="UP000024816"/>
    </source>
</evidence>
<keyword evidence="1" id="KW-0472">Membrane</keyword>
<dbReference type="eggNOG" id="ENOG502ZF5I">
    <property type="taxonomic scope" value="Bacteria"/>
</dbReference>
<reference evidence="2 3" key="1">
    <citation type="journal article" date="2014" name="Antonie Van Leeuwenhoek">
        <title>Hyphomonas beringensis sp. nov. and Hyphomonas chukchiensis sp. nov., isolated from surface seawater of the Bering Sea and Chukchi Sea.</title>
        <authorList>
            <person name="Li C."/>
            <person name="Lai Q."/>
            <person name="Li G."/>
            <person name="Dong C."/>
            <person name="Wang J."/>
            <person name="Liao Y."/>
            <person name="Shao Z."/>
        </authorList>
    </citation>
    <scope>NUCLEOTIDE SEQUENCE [LARGE SCALE GENOMIC DNA]</scope>
    <source>
        <strain evidence="2 3">VP2</strain>
    </source>
</reference>
<keyword evidence="3" id="KW-1185">Reference proteome</keyword>
<dbReference type="OrthoDB" id="5421633at2"/>
<dbReference type="PATRIC" id="fig|1280952.3.peg.2163"/>